<comment type="similarity">
    <text evidence="1">Belongs to the ABC transporter superfamily.</text>
</comment>
<evidence type="ECO:0000259" key="5">
    <source>
        <dbReference type="PROSITE" id="PS50893"/>
    </source>
</evidence>
<keyword evidence="4" id="KW-0067">ATP-binding</keyword>
<dbReference type="PANTHER" id="PTHR46743:SF2">
    <property type="entry name" value="TEICHOIC ACIDS EXPORT ATP-BINDING PROTEIN TAGH"/>
    <property type="match status" value="1"/>
</dbReference>
<evidence type="ECO:0000256" key="4">
    <source>
        <dbReference type="ARBA" id="ARBA00022840"/>
    </source>
</evidence>
<dbReference type="AlphaFoldDB" id="A0A369NAJ9"/>
<accession>A0A369NAJ9</accession>
<protein>
    <submittedName>
        <fullName evidence="6">ABC transporter</fullName>
    </submittedName>
</protein>
<dbReference type="GO" id="GO:0140359">
    <property type="term" value="F:ABC-type transporter activity"/>
    <property type="evidence" value="ECO:0007669"/>
    <property type="project" value="InterPro"/>
</dbReference>
<comment type="caution">
    <text evidence="6">The sequence shown here is derived from an EMBL/GenBank/DDBJ whole genome shotgun (WGS) entry which is preliminary data.</text>
</comment>
<dbReference type="GO" id="GO:0016887">
    <property type="term" value="F:ATP hydrolysis activity"/>
    <property type="evidence" value="ECO:0007669"/>
    <property type="project" value="InterPro"/>
</dbReference>
<dbReference type="InterPro" id="IPR015860">
    <property type="entry name" value="ABC_transpr_TagH-like"/>
</dbReference>
<keyword evidence="2" id="KW-0813">Transport</keyword>
<dbReference type="Proteomes" id="UP000253857">
    <property type="component" value="Unassembled WGS sequence"/>
</dbReference>
<dbReference type="Gene3D" id="3.40.50.300">
    <property type="entry name" value="P-loop containing nucleotide triphosphate hydrolases"/>
    <property type="match status" value="1"/>
</dbReference>
<name>A0A369NAJ9_EGGLN</name>
<dbReference type="EMBL" id="PPTY01000004">
    <property type="protein sequence ID" value="RDB87716.1"/>
    <property type="molecule type" value="Genomic_DNA"/>
</dbReference>
<evidence type="ECO:0000313" key="7">
    <source>
        <dbReference type="Proteomes" id="UP000253857"/>
    </source>
</evidence>
<dbReference type="RefSeq" id="WP_035584996.1">
    <property type="nucleotide sequence ID" value="NZ_AP031442.1"/>
</dbReference>
<dbReference type="PROSITE" id="PS50893">
    <property type="entry name" value="ABC_TRANSPORTER_2"/>
    <property type="match status" value="1"/>
</dbReference>
<dbReference type="InterPro" id="IPR050683">
    <property type="entry name" value="Bact_Polysacc_Export_ATP-bd"/>
</dbReference>
<evidence type="ECO:0000256" key="2">
    <source>
        <dbReference type="ARBA" id="ARBA00022448"/>
    </source>
</evidence>
<dbReference type="GO" id="GO:0016020">
    <property type="term" value="C:membrane"/>
    <property type="evidence" value="ECO:0007669"/>
    <property type="project" value="InterPro"/>
</dbReference>
<feature type="domain" description="ABC transporter" evidence="5">
    <location>
        <begin position="45"/>
        <end position="270"/>
    </location>
</feature>
<gene>
    <name evidence="6" type="ORF">C1871_04605</name>
</gene>
<dbReference type="InterPro" id="IPR003593">
    <property type="entry name" value="AAA+_ATPase"/>
</dbReference>
<dbReference type="GO" id="GO:0005524">
    <property type="term" value="F:ATP binding"/>
    <property type="evidence" value="ECO:0007669"/>
    <property type="project" value="UniProtKB-KW"/>
</dbReference>
<proteinExistence type="inferred from homology"/>
<dbReference type="PANTHER" id="PTHR46743">
    <property type="entry name" value="TEICHOIC ACIDS EXPORT ATP-BINDING PROTEIN TAGH"/>
    <property type="match status" value="1"/>
</dbReference>
<reference evidence="6 7" key="1">
    <citation type="journal article" date="2018" name="Elife">
        <title>Discovery and characterization of a prevalent human gut bacterial enzyme sufficient for the inactivation of a family of plant toxins.</title>
        <authorList>
            <person name="Koppel N."/>
            <person name="Bisanz J.E."/>
            <person name="Pandelia M.E."/>
            <person name="Turnbaugh P.J."/>
            <person name="Balskus E.P."/>
        </authorList>
    </citation>
    <scope>NUCLEOTIDE SEQUENCE [LARGE SCALE GENOMIC DNA]</scope>
    <source>
        <strain evidence="6 7">FAA1-1-60AUCSF</strain>
    </source>
</reference>
<organism evidence="6 7">
    <name type="scientific">Eggerthella lenta</name>
    <name type="common">Eubacterium lentum</name>
    <dbReference type="NCBI Taxonomy" id="84112"/>
    <lineage>
        <taxon>Bacteria</taxon>
        <taxon>Bacillati</taxon>
        <taxon>Actinomycetota</taxon>
        <taxon>Coriobacteriia</taxon>
        <taxon>Eggerthellales</taxon>
        <taxon>Eggerthellaceae</taxon>
        <taxon>Eggerthella</taxon>
    </lineage>
</organism>
<keyword evidence="3" id="KW-0547">Nucleotide-binding</keyword>
<sequence>MPENVNTSSLAAAVEDLSEDNRQTMVKVDHVSMIFNMASEQLNSLKEYAIQIARRKLFFEGFTALDDVSFEVKKGDVFGIIGTNGSGKSTMLKIIAGVLEPTKGTCEINGNIAPLIELGAGFDTELSARENIYLNGALLGYSKEFINDHFDEIVEFAEIEKFLDMPLKNYSSGMVARIAFAIATVIVPEILVVDEVLSVGDFMFQKKCEDRISELIEKHGVTVLIVSHSNAQVERLCNKVIWIEKGHTRMMGDAASVCRVYGGLGGRTGSPEAEQRVFEALQRGREHEESDFSAIAGDDANGTAVQLAYRGWENGFDAAVIVCASTHINAIMANGLAGAIDAPVLPVKPDRIPDAVASILRETKPSVIYFVDGERNAVEPLAALERLSWSPTIVAFVNDGNVFDLSLDIHRHGIERGLWGDEMMIVDFDDNPESLAAAPLACVKRCPVIATHGAVPNDVLENAFSEGRHSRALVIGNAADATIDDRLRERGVSVERIARDTPQATCIALCERSLAETRPSRNGRRELCIASLSLSQWPELLGCGAYAAKRDSALLLENPTDLDDIAQCLDFVERSSAQVDKLVFIGKESGVARLDRELLVESLDDARSGR</sequence>
<dbReference type="SUPFAM" id="SSF52540">
    <property type="entry name" value="P-loop containing nucleoside triphosphate hydrolases"/>
    <property type="match status" value="1"/>
</dbReference>
<dbReference type="SMART" id="SM00382">
    <property type="entry name" value="AAA"/>
    <property type="match status" value="1"/>
</dbReference>
<dbReference type="InterPro" id="IPR003439">
    <property type="entry name" value="ABC_transporter-like_ATP-bd"/>
</dbReference>
<evidence type="ECO:0000256" key="1">
    <source>
        <dbReference type="ARBA" id="ARBA00005417"/>
    </source>
</evidence>
<dbReference type="CDD" id="cd03220">
    <property type="entry name" value="ABC_KpsT_Wzt"/>
    <property type="match status" value="1"/>
</dbReference>
<dbReference type="InterPro" id="IPR027417">
    <property type="entry name" value="P-loop_NTPase"/>
</dbReference>
<evidence type="ECO:0000313" key="6">
    <source>
        <dbReference type="EMBL" id="RDB87716.1"/>
    </source>
</evidence>
<dbReference type="Pfam" id="PF00005">
    <property type="entry name" value="ABC_tran"/>
    <property type="match status" value="1"/>
</dbReference>
<evidence type="ECO:0000256" key="3">
    <source>
        <dbReference type="ARBA" id="ARBA00022741"/>
    </source>
</evidence>